<evidence type="ECO:0008006" key="3">
    <source>
        <dbReference type="Google" id="ProtNLM"/>
    </source>
</evidence>
<proteinExistence type="predicted"/>
<evidence type="ECO:0000313" key="2">
    <source>
        <dbReference type="Proteomes" id="UP000681720"/>
    </source>
</evidence>
<feature type="non-terminal residue" evidence="1">
    <location>
        <position position="1"/>
    </location>
</feature>
<dbReference type="Proteomes" id="UP000681720">
    <property type="component" value="Unassembled WGS sequence"/>
</dbReference>
<dbReference type="AlphaFoldDB" id="A0A8S3IP31"/>
<dbReference type="EMBL" id="CAJOBJ010345339">
    <property type="protein sequence ID" value="CAF5200546.1"/>
    <property type="molecule type" value="Genomic_DNA"/>
</dbReference>
<sequence>HRPLSIIARCALCSIKAELFVCSHCDKVICQICLDKHQLQVNEILKEQWGLCKTKYLNLYHLSDNHAKEMVNVENEMDRIRLLVNQRYTDLVNLIENEKNNVLNNIEENIQLNSSNVKHTDLQHLFDSIGQRLNNIFEDPNASYDTEDFLLEINHFNTLMKTREKQIQTSSFKVCYY</sequence>
<organism evidence="1 2">
    <name type="scientific">Rotaria magnacalcarata</name>
    <dbReference type="NCBI Taxonomy" id="392030"/>
    <lineage>
        <taxon>Eukaryota</taxon>
        <taxon>Metazoa</taxon>
        <taxon>Spiralia</taxon>
        <taxon>Gnathifera</taxon>
        <taxon>Rotifera</taxon>
        <taxon>Eurotatoria</taxon>
        <taxon>Bdelloidea</taxon>
        <taxon>Philodinida</taxon>
        <taxon>Philodinidae</taxon>
        <taxon>Rotaria</taxon>
    </lineage>
</organism>
<evidence type="ECO:0000313" key="1">
    <source>
        <dbReference type="EMBL" id="CAF5200546.1"/>
    </source>
</evidence>
<gene>
    <name evidence="1" type="ORF">GIL414_LOCUS76433</name>
</gene>
<name>A0A8S3IP31_9BILA</name>
<accession>A0A8S3IP31</accession>
<comment type="caution">
    <text evidence="1">The sequence shown here is derived from an EMBL/GenBank/DDBJ whole genome shotgun (WGS) entry which is preliminary data.</text>
</comment>
<protein>
    <recommendedName>
        <fullName evidence="3">B box-type domain-containing protein</fullName>
    </recommendedName>
</protein>
<reference evidence="1" key="1">
    <citation type="submission" date="2021-02" db="EMBL/GenBank/DDBJ databases">
        <authorList>
            <person name="Nowell W R."/>
        </authorList>
    </citation>
    <scope>NUCLEOTIDE SEQUENCE</scope>
</reference>